<gene>
    <name evidence="1" type="ORF">RFM23_22995</name>
</gene>
<sequence>MGDDRLEKIRQRAYEIWEREGRLFGNHDRHWSQAEAEIDREAALPLTADDALPETRKIASTDILTVEELAMRTGITGDEAQELIDRLGSDRAAIEAAARSLKARRRL</sequence>
<organism evidence="1 2">
    <name type="scientific">Mesorhizobium abyssinicae</name>
    <dbReference type="NCBI Taxonomy" id="1209958"/>
    <lineage>
        <taxon>Bacteria</taxon>
        <taxon>Pseudomonadati</taxon>
        <taxon>Pseudomonadota</taxon>
        <taxon>Alphaproteobacteria</taxon>
        <taxon>Hyphomicrobiales</taxon>
        <taxon>Phyllobacteriaceae</taxon>
        <taxon>Mesorhizobium</taxon>
    </lineage>
</organism>
<protein>
    <submittedName>
        <fullName evidence="1">DUF2934 domain-containing protein</fullName>
    </submittedName>
</protein>
<comment type="caution">
    <text evidence="1">The sequence shown here is derived from an EMBL/GenBank/DDBJ whole genome shotgun (WGS) entry which is preliminary data.</text>
</comment>
<dbReference type="InterPro" id="IPR021327">
    <property type="entry name" value="DUF2934"/>
</dbReference>
<dbReference type="EMBL" id="JAVIIP010000014">
    <property type="protein sequence ID" value="MDX8540493.1"/>
    <property type="molecule type" value="Genomic_DNA"/>
</dbReference>
<accession>A0ABU5AT46</accession>
<dbReference type="Pfam" id="PF11154">
    <property type="entry name" value="DUF2934"/>
    <property type="match status" value="1"/>
</dbReference>
<reference evidence="1 2" key="1">
    <citation type="submission" date="2023-08" db="EMBL/GenBank/DDBJ databases">
        <title>Implementing the SeqCode for naming new Mesorhizobium species isolated from Vachellia karroo root nodules.</title>
        <authorList>
            <person name="Van Lill M."/>
        </authorList>
    </citation>
    <scope>NUCLEOTIDE SEQUENCE [LARGE SCALE GENOMIC DNA]</scope>
    <source>
        <strain evidence="1 2">VK4B</strain>
    </source>
</reference>
<name>A0ABU5AT46_9HYPH</name>
<proteinExistence type="predicted"/>
<evidence type="ECO:0000313" key="2">
    <source>
        <dbReference type="Proteomes" id="UP001276564"/>
    </source>
</evidence>
<evidence type="ECO:0000313" key="1">
    <source>
        <dbReference type="EMBL" id="MDX8540493.1"/>
    </source>
</evidence>
<keyword evidence="2" id="KW-1185">Reference proteome</keyword>
<dbReference type="RefSeq" id="WP_127283925.1">
    <property type="nucleotide sequence ID" value="NZ_JARAKC010000002.1"/>
</dbReference>
<dbReference type="Proteomes" id="UP001276564">
    <property type="component" value="Unassembled WGS sequence"/>
</dbReference>